<dbReference type="AlphaFoldDB" id="K1Q374"/>
<protein>
    <submittedName>
        <fullName evidence="3">Uncharacterized protein</fullName>
    </submittedName>
</protein>
<evidence type="ECO:0000256" key="2">
    <source>
        <dbReference type="SAM" id="SignalP"/>
    </source>
</evidence>
<feature type="signal peptide" evidence="2">
    <location>
        <begin position="1"/>
        <end position="24"/>
    </location>
</feature>
<feature type="region of interest" description="Disordered" evidence="1">
    <location>
        <begin position="326"/>
        <end position="383"/>
    </location>
</feature>
<dbReference type="InParanoid" id="K1Q374"/>
<feature type="compositionally biased region" description="Basic residues" evidence="1">
    <location>
        <begin position="372"/>
        <end position="383"/>
    </location>
</feature>
<keyword evidence="2" id="KW-0732">Signal</keyword>
<accession>K1Q374</accession>
<gene>
    <name evidence="3" type="ORF">CGI_10012507</name>
</gene>
<dbReference type="EMBL" id="JH816021">
    <property type="protein sequence ID" value="EKC25849.1"/>
    <property type="molecule type" value="Genomic_DNA"/>
</dbReference>
<dbReference type="HOGENOM" id="CLU_722091_0_0_1"/>
<name>K1Q374_MAGGI</name>
<proteinExistence type="predicted"/>
<organism evidence="3">
    <name type="scientific">Magallana gigas</name>
    <name type="common">Pacific oyster</name>
    <name type="synonym">Crassostrea gigas</name>
    <dbReference type="NCBI Taxonomy" id="29159"/>
    <lineage>
        <taxon>Eukaryota</taxon>
        <taxon>Metazoa</taxon>
        <taxon>Spiralia</taxon>
        <taxon>Lophotrochozoa</taxon>
        <taxon>Mollusca</taxon>
        <taxon>Bivalvia</taxon>
        <taxon>Autobranchia</taxon>
        <taxon>Pteriomorphia</taxon>
        <taxon>Ostreida</taxon>
        <taxon>Ostreoidea</taxon>
        <taxon>Ostreidae</taxon>
        <taxon>Magallana</taxon>
    </lineage>
</organism>
<evidence type="ECO:0000256" key="1">
    <source>
        <dbReference type="SAM" id="MobiDB-lite"/>
    </source>
</evidence>
<feature type="chain" id="PRO_5043534063" evidence="2">
    <location>
        <begin position="25"/>
        <end position="383"/>
    </location>
</feature>
<sequence>MITVYKKAAVTSLTLLSVFAAVTSGQILRCPGCKVMGYVAEDDDNLFLITNKQRMAQSPSYVNVPSAYVDIDNVYINEAPRLPYQRVMLSIVVSLLFLSSTLCQRQCDPRDPNCVDAFQVAGDNFGGAIAAEIPYNNVADAGFPNAPNTFDTVAVVGFDNFDSGPGMPQVQGIEVVGQPFDVQSDFGPIMRALIFLLFLALVAGQNPDMFGGDNFISGGQKFSSDFNNGFDQMGNAGGFPADFIGSPARGLGPSANDFGLDNTGLGVSVFDGNSPGMSGSWGSQGSGFSSWDNGGFESNIGQPEIFGGGGSAWNNIDNGNSRFSSGGLNDVSFRDSSKPKFGSGGFNDMSFRDNGPQRFRPRGFTDPQSRPSIRRRGRRRPRY</sequence>
<evidence type="ECO:0000313" key="3">
    <source>
        <dbReference type="EMBL" id="EKC25849.1"/>
    </source>
</evidence>
<reference evidence="3" key="1">
    <citation type="journal article" date="2012" name="Nature">
        <title>The oyster genome reveals stress adaptation and complexity of shell formation.</title>
        <authorList>
            <person name="Zhang G."/>
            <person name="Fang X."/>
            <person name="Guo X."/>
            <person name="Li L."/>
            <person name="Luo R."/>
            <person name="Xu F."/>
            <person name="Yang P."/>
            <person name="Zhang L."/>
            <person name="Wang X."/>
            <person name="Qi H."/>
            <person name="Xiong Z."/>
            <person name="Que H."/>
            <person name="Xie Y."/>
            <person name="Holland P.W."/>
            <person name="Paps J."/>
            <person name="Zhu Y."/>
            <person name="Wu F."/>
            <person name="Chen Y."/>
            <person name="Wang J."/>
            <person name="Peng C."/>
            <person name="Meng J."/>
            <person name="Yang L."/>
            <person name="Liu J."/>
            <person name="Wen B."/>
            <person name="Zhang N."/>
            <person name="Huang Z."/>
            <person name="Zhu Q."/>
            <person name="Feng Y."/>
            <person name="Mount A."/>
            <person name="Hedgecock D."/>
            <person name="Xu Z."/>
            <person name="Liu Y."/>
            <person name="Domazet-Loso T."/>
            <person name="Du Y."/>
            <person name="Sun X."/>
            <person name="Zhang S."/>
            <person name="Liu B."/>
            <person name="Cheng P."/>
            <person name="Jiang X."/>
            <person name="Li J."/>
            <person name="Fan D."/>
            <person name="Wang W."/>
            <person name="Fu W."/>
            <person name="Wang T."/>
            <person name="Wang B."/>
            <person name="Zhang J."/>
            <person name="Peng Z."/>
            <person name="Li Y."/>
            <person name="Li N."/>
            <person name="Wang J."/>
            <person name="Chen M."/>
            <person name="He Y."/>
            <person name="Tan F."/>
            <person name="Song X."/>
            <person name="Zheng Q."/>
            <person name="Huang R."/>
            <person name="Yang H."/>
            <person name="Du X."/>
            <person name="Chen L."/>
            <person name="Yang M."/>
            <person name="Gaffney P.M."/>
            <person name="Wang S."/>
            <person name="Luo L."/>
            <person name="She Z."/>
            <person name="Ming Y."/>
            <person name="Huang W."/>
            <person name="Zhang S."/>
            <person name="Huang B."/>
            <person name="Zhang Y."/>
            <person name="Qu T."/>
            <person name="Ni P."/>
            <person name="Miao G."/>
            <person name="Wang J."/>
            <person name="Wang Q."/>
            <person name="Steinberg C.E."/>
            <person name="Wang H."/>
            <person name="Li N."/>
            <person name="Qian L."/>
            <person name="Zhang G."/>
            <person name="Li Y."/>
            <person name="Yang H."/>
            <person name="Liu X."/>
            <person name="Wang J."/>
            <person name="Yin Y."/>
            <person name="Wang J."/>
        </authorList>
    </citation>
    <scope>NUCLEOTIDE SEQUENCE [LARGE SCALE GENOMIC DNA]</scope>
    <source>
        <strain evidence="3">05x7-T-G4-1.051#20</strain>
    </source>
</reference>